<dbReference type="PANTHER" id="PTHR11280">
    <property type="entry name" value="GLUCOSAMINE-6-PHOSPHATE ISOMERASE"/>
    <property type="match status" value="1"/>
</dbReference>
<feature type="active site" description="Proton acceptor; for enolization step" evidence="3">
    <location>
        <position position="67"/>
    </location>
</feature>
<feature type="active site" description="For ring-opening step" evidence="3">
    <location>
        <position position="136"/>
    </location>
</feature>
<evidence type="ECO:0000256" key="2">
    <source>
        <dbReference type="ARBA" id="ARBA00023277"/>
    </source>
</evidence>
<name>A0ABS2MVM2_9BACI</name>
<evidence type="ECO:0000313" key="5">
    <source>
        <dbReference type="EMBL" id="MBM7569961.1"/>
    </source>
</evidence>
<evidence type="ECO:0000256" key="3">
    <source>
        <dbReference type="HAMAP-Rule" id="MF_01241"/>
    </source>
</evidence>
<dbReference type="NCBIfam" id="TIGR00502">
    <property type="entry name" value="nagB"/>
    <property type="match status" value="1"/>
</dbReference>
<dbReference type="EC" id="3.5.99.6" evidence="3"/>
<dbReference type="PROSITE" id="PS01161">
    <property type="entry name" value="GLC_GALNAC_ISOMERASE"/>
    <property type="match status" value="1"/>
</dbReference>
<keyword evidence="6" id="KW-1185">Reference proteome</keyword>
<dbReference type="EMBL" id="JAFBDR010000002">
    <property type="protein sequence ID" value="MBM7569961.1"/>
    <property type="molecule type" value="Genomic_DNA"/>
</dbReference>
<feature type="active site" description="For ring-opening step" evidence="3">
    <location>
        <position position="143"/>
    </location>
</feature>
<evidence type="ECO:0000259" key="4">
    <source>
        <dbReference type="Pfam" id="PF01182"/>
    </source>
</evidence>
<dbReference type="Proteomes" id="UP001296943">
    <property type="component" value="Unassembled WGS sequence"/>
</dbReference>
<proteinExistence type="inferred from homology"/>
<organism evidence="5 6">
    <name type="scientific">Aquibacillus albus</name>
    <dbReference type="NCBI Taxonomy" id="1168171"/>
    <lineage>
        <taxon>Bacteria</taxon>
        <taxon>Bacillati</taxon>
        <taxon>Bacillota</taxon>
        <taxon>Bacilli</taxon>
        <taxon>Bacillales</taxon>
        <taxon>Bacillaceae</taxon>
        <taxon>Aquibacillus</taxon>
    </lineage>
</organism>
<dbReference type="InterPro" id="IPR018321">
    <property type="entry name" value="Glucosamine6P_isomerase_CS"/>
</dbReference>
<comment type="pathway">
    <text evidence="3">Amino-sugar metabolism; N-acetylneuraminate degradation; D-fructose 6-phosphate from N-acetylneuraminate: step 5/5.</text>
</comment>
<dbReference type="InterPro" id="IPR006148">
    <property type="entry name" value="Glc/Gal-6P_isomerase"/>
</dbReference>
<reference evidence="5 6" key="1">
    <citation type="submission" date="2021-01" db="EMBL/GenBank/DDBJ databases">
        <title>Genomic Encyclopedia of Type Strains, Phase IV (KMG-IV): sequencing the most valuable type-strain genomes for metagenomic binning, comparative biology and taxonomic classification.</title>
        <authorList>
            <person name="Goeker M."/>
        </authorList>
    </citation>
    <scope>NUCLEOTIDE SEQUENCE [LARGE SCALE GENOMIC DNA]</scope>
    <source>
        <strain evidence="5 6">DSM 23711</strain>
    </source>
</reference>
<keyword evidence="2 3" id="KW-0119">Carbohydrate metabolism</keyword>
<dbReference type="HAMAP" id="MF_01241">
    <property type="entry name" value="GlcN6P_deamin"/>
    <property type="match status" value="1"/>
</dbReference>
<evidence type="ECO:0000256" key="1">
    <source>
        <dbReference type="ARBA" id="ARBA00022801"/>
    </source>
</evidence>
<dbReference type="Pfam" id="PF01182">
    <property type="entry name" value="Glucosamine_iso"/>
    <property type="match status" value="1"/>
</dbReference>
<dbReference type="RefSeq" id="WP_204497412.1">
    <property type="nucleotide sequence ID" value="NZ_JAFBDR010000002.1"/>
</dbReference>
<keyword evidence="1 3" id="KW-0378">Hydrolase</keyword>
<dbReference type="SUPFAM" id="SSF100950">
    <property type="entry name" value="NagB/RpiA/CoA transferase-like"/>
    <property type="match status" value="1"/>
</dbReference>
<comment type="catalytic activity">
    <reaction evidence="3">
        <text>alpha-D-glucosamine 6-phosphate + H2O = beta-D-fructose 6-phosphate + NH4(+)</text>
        <dbReference type="Rhea" id="RHEA:12172"/>
        <dbReference type="ChEBI" id="CHEBI:15377"/>
        <dbReference type="ChEBI" id="CHEBI:28938"/>
        <dbReference type="ChEBI" id="CHEBI:57634"/>
        <dbReference type="ChEBI" id="CHEBI:75989"/>
        <dbReference type="EC" id="3.5.99.6"/>
    </reaction>
</comment>
<comment type="caution">
    <text evidence="3">Lacks conserved residue(s) required for the propagation of feature annotation.</text>
</comment>
<dbReference type="PANTHER" id="PTHR11280:SF5">
    <property type="entry name" value="GLUCOSAMINE-6-PHOSPHATE ISOMERASE"/>
    <property type="match status" value="1"/>
</dbReference>
<accession>A0ABS2MVM2</accession>
<evidence type="ECO:0000313" key="6">
    <source>
        <dbReference type="Proteomes" id="UP001296943"/>
    </source>
</evidence>
<dbReference type="GO" id="GO:0004342">
    <property type="term" value="F:glucosamine-6-phosphate deaminase activity"/>
    <property type="evidence" value="ECO:0007669"/>
    <property type="project" value="UniProtKB-EC"/>
</dbReference>
<dbReference type="Gene3D" id="3.40.50.1360">
    <property type="match status" value="1"/>
</dbReference>
<comment type="caution">
    <text evidence="5">The sequence shown here is derived from an EMBL/GenBank/DDBJ whole genome shotgun (WGS) entry which is preliminary data.</text>
</comment>
<comment type="similarity">
    <text evidence="3">Belongs to the glucosamine/galactosamine-6-phosphate isomerase family. NagB subfamily.</text>
</comment>
<comment type="function">
    <text evidence="3">Catalyzes the reversible isomerization-deamination of glucosamine 6-phosphate (GlcN6P) to form fructose 6-phosphate (Fru6P) and ammonium ion.</text>
</comment>
<gene>
    <name evidence="3" type="primary">nagB</name>
    <name evidence="5" type="ORF">JOC48_000439</name>
</gene>
<feature type="domain" description="Glucosamine/galactosamine-6-phosphate isomerase" evidence="4">
    <location>
        <begin position="12"/>
        <end position="222"/>
    </location>
</feature>
<dbReference type="InterPro" id="IPR037171">
    <property type="entry name" value="NagB/RpiA_transferase-like"/>
</dbReference>
<sequence>MNIHIYQSEQDVDQAASEVVIQSINNMPSFKLGLATGQSPVGMYAQLSKAYKEGLVSFDQVTSYNLDEYVGLDRGHPHSFYAFMDQHLFQHVDFRENHIYIPNGCADNLHDECKRYDQLLEREGQLDIQILGIGLNGHIGFNEPGETLHAGTHIVELSEHTRKVNSQYFPSFEQVPTKAVTMGIGSILKAKKIVFIAKGEQKSEVIKKAFTGPINPLCPGSFLQLHPNVEVFLDEDSAKLL</sequence>
<protein>
    <recommendedName>
        <fullName evidence="3">Glucosamine-6-phosphate deaminase</fullName>
        <ecNumber evidence="3">3.5.99.6</ecNumber>
    </recommendedName>
    <alternativeName>
        <fullName evidence="3">GlcN6P deaminase</fullName>
        <shortName evidence="3">GNPDA</shortName>
    </alternativeName>
    <alternativeName>
        <fullName evidence="3">Glucosamine-6-phosphate isomerase</fullName>
    </alternativeName>
</protein>
<feature type="active site" description="Proton acceptor; for ring-opening step" evidence="3">
    <location>
        <position position="138"/>
    </location>
</feature>
<dbReference type="CDD" id="cd01399">
    <property type="entry name" value="GlcN6P_deaminase"/>
    <property type="match status" value="1"/>
</dbReference>
<dbReference type="InterPro" id="IPR004547">
    <property type="entry name" value="Glucosamine6P_isomerase"/>
</dbReference>